<reference evidence="4" key="1">
    <citation type="submission" date="2016-10" db="EMBL/GenBank/DDBJ databases">
        <authorList>
            <person name="Varghese N."/>
            <person name="Submissions S."/>
        </authorList>
    </citation>
    <scope>NUCLEOTIDE SEQUENCE [LARGE SCALE GENOMIC DNA]</scope>
    <source>
        <strain evidence="4">BL9</strain>
    </source>
</reference>
<dbReference type="Proteomes" id="UP000198538">
    <property type="component" value="Unassembled WGS sequence"/>
</dbReference>
<proteinExistence type="predicted"/>
<name>A0A1G5JK03_9BACL</name>
<protein>
    <submittedName>
        <fullName evidence="3">CAAX protease self-immunity</fullName>
    </submittedName>
</protein>
<keyword evidence="4" id="KW-1185">Reference proteome</keyword>
<keyword evidence="1" id="KW-1133">Transmembrane helix</keyword>
<keyword evidence="1" id="KW-0812">Transmembrane</keyword>
<organism evidence="3 4">
    <name type="scientific">Paenibacillus polysaccharolyticus</name>
    <dbReference type="NCBI Taxonomy" id="582692"/>
    <lineage>
        <taxon>Bacteria</taxon>
        <taxon>Bacillati</taxon>
        <taxon>Bacillota</taxon>
        <taxon>Bacilli</taxon>
        <taxon>Bacillales</taxon>
        <taxon>Paenibacillaceae</taxon>
        <taxon>Paenibacillus</taxon>
    </lineage>
</organism>
<feature type="transmembrane region" description="Helical" evidence="1">
    <location>
        <begin position="243"/>
        <end position="263"/>
    </location>
</feature>
<accession>A0A1G5JK03</accession>
<feature type="transmembrane region" description="Helical" evidence="1">
    <location>
        <begin position="108"/>
        <end position="136"/>
    </location>
</feature>
<dbReference type="GO" id="GO:0080120">
    <property type="term" value="P:CAAX-box protein maturation"/>
    <property type="evidence" value="ECO:0007669"/>
    <property type="project" value="UniProtKB-ARBA"/>
</dbReference>
<feature type="transmembrane region" description="Helical" evidence="1">
    <location>
        <begin position="275"/>
        <end position="294"/>
    </location>
</feature>
<feature type="transmembrane region" description="Helical" evidence="1">
    <location>
        <begin position="205"/>
        <end position="231"/>
    </location>
</feature>
<gene>
    <name evidence="3" type="ORF">SAMN05720606_11177</name>
</gene>
<dbReference type="AlphaFoldDB" id="A0A1G5JK03"/>
<feature type="transmembrane region" description="Helical" evidence="1">
    <location>
        <begin position="75"/>
        <end position="96"/>
    </location>
</feature>
<evidence type="ECO:0000259" key="2">
    <source>
        <dbReference type="Pfam" id="PF02517"/>
    </source>
</evidence>
<evidence type="ECO:0000313" key="3">
    <source>
        <dbReference type="EMBL" id="SCY88048.1"/>
    </source>
</evidence>
<keyword evidence="3" id="KW-0378">Hydrolase</keyword>
<keyword evidence="3" id="KW-0645">Protease</keyword>
<feature type="transmembrane region" description="Helical" evidence="1">
    <location>
        <begin position="162"/>
        <end position="185"/>
    </location>
</feature>
<dbReference type="Pfam" id="PF02517">
    <property type="entry name" value="Rce1-like"/>
    <property type="match status" value="1"/>
</dbReference>
<evidence type="ECO:0000256" key="1">
    <source>
        <dbReference type="SAM" id="Phobius"/>
    </source>
</evidence>
<feature type="transmembrane region" description="Helical" evidence="1">
    <location>
        <begin position="40"/>
        <end position="59"/>
    </location>
</feature>
<feature type="domain" description="CAAX prenyl protease 2/Lysostaphin resistance protein A-like" evidence="2">
    <location>
        <begin position="198"/>
        <end position="312"/>
    </location>
</feature>
<dbReference type="EMBL" id="FMVM01000011">
    <property type="protein sequence ID" value="SCY88048.1"/>
    <property type="molecule type" value="Genomic_DNA"/>
</dbReference>
<dbReference type="GO" id="GO:0004175">
    <property type="term" value="F:endopeptidase activity"/>
    <property type="evidence" value="ECO:0007669"/>
    <property type="project" value="UniProtKB-ARBA"/>
</dbReference>
<keyword evidence="1" id="KW-0472">Membrane</keyword>
<dbReference type="RefSeq" id="WP_090921926.1">
    <property type="nucleotide sequence ID" value="NZ_FMVM01000011.1"/>
</dbReference>
<evidence type="ECO:0000313" key="4">
    <source>
        <dbReference type="Proteomes" id="UP000198538"/>
    </source>
</evidence>
<dbReference type="GO" id="GO:0006508">
    <property type="term" value="P:proteolysis"/>
    <property type="evidence" value="ECO:0007669"/>
    <property type="project" value="UniProtKB-KW"/>
</dbReference>
<sequence length="321" mass="35593">MIKLLSFFYQRYKTWFWFVLFLAFGSGAVSKSFHSSLWEVLLNASLGLICLGVFIVFLFRKNAIASPTTTQNGRLVVTFTILGVVGGATILPYMIGTVGTQLTEQFSLPLYGIVIITILNVAFMSFIASTVGLILAEKVQLGVPILRRLLYSGRLSEVSKQWIIIAILGSFIGTFGIVMLETYIFQPHMPQLPSTPTLAWWKSLLTIFYGGIVEEVLLRLCLMTVLVWGMVKISKTQASIPAAIYWIAIIMSSVLFGLAHLPATASLFGELTPILVLRAIIGNGMLGILFGYLYWKKGLEYAILSHMSADFFLHVIWASLV</sequence>
<dbReference type="InterPro" id="IPR003675">
    <property type="entry name" value="Rce1/LyrA-like_dom"/>
</dbReference>